<dbReference type="NCBIfam" id="TIGR02937">
    <property type="entry name" value="sigma70-ECF"/>
    <property type="match status" value="1"/>
</dbReference>
<dbReference type="GO" id="GO:0006352">
    <property type="term" value="P:DNA-templated transcription initiation"/>
    <property type="evidence" value="ECO:0007669"/>
    <property type="project" value="InterPro"/>
</dbReference>
<keyword evidence="8" id="KW-1185">Reference proteome</keyword>
<dbReference type="RefSeq" id="WP_054969585.1">
    <property type="nucleotide sequence ID" value="NZ_LJCO01000052.1"/>
</dbReference>
<comment type="similarity">
    <text evidence="1">Belongs to the sigma-70 factor family. ECF subfamily.</text>
</comment>
<dbReference type="InterPro" id="IPR014284">
    <property type="entry name" value="RNA_pol_sigma-70_dom"/>
</dbReference>
<evidence type="ECO:0008006" key="9">
    <source>
        <dbReference type="Google" id="ProtNLM"/>
    </source>
</evidence>
<evidence type="ECO:0000259" key="6">
    <source>
        <dbReference type="Pfam" id="PF08281"/>
    </source>
</evidence>
<dbReference type="AlphaFoldDB" id="A0A0P9EJZ1"/>
<evidence type="ECO:0000259" key="5">
    <source>
        <dbReference type="Pfam" id="PF04542"/>
    </source>
</evidence>
<dbReference type="InterPro" id="IPR013249">
    <property type="entry name" value="RNA_pol_sigma70_r4_t2"/>
</dbReference>
<keyword evidence="3" id="KW-0731">Sigma factor</keyword>
<dbReference type="PATRIC" id="fig|471514.4.peg.2412"/>
<dbReference type="InterPro" id="IPR036388">
    <property type="entry name" value="WH-like_DNA-bd_sf"/>
</dbReference>
<sequence length="182" mass="21102">MIAEDQRKIIAEWMTLYGSAVWAYVYAITQDHTLTDDLSQEVFIQAYLKLPTFRGQSAAKTWLFAIARNKARDYFKSALRRRVFPTASMVEQKVGTSPSAEDEVLKYFESHQLAQAVFELKPIYREVILLHVKESLTFREISEITGSSESAVKVRFQRALQMLRKKVEKEGTFHGIRRQDSF</sequence>
<proteinExistence type="inferred from homology"/>
<dbReference type="SUPFAM" id="SSF88659">
    <property type="entry name" value="Sigma3 and sigma4 domains of RNA polymerase sigma factors"/>
    <property type="match status" value="1"/>
</dbReference>
<organism evidence="7 8">
    <name type="scientific">Alicyclobacillus ferrooxydans</name>
    <dbReference type="NCBI Taxonomy" id="471514"/>
    <lineage>
        <taxon>Bacteria</taxon>
        <taxon>Bacillati</taxon>
        <taxon>Bacillota</taxon>
        <taxon>Bacilli</taxon>
        <taxon>Bacillales</taxon>
        <taxon>Alicyclobacillaceae</taxon>
        <taxon>Alicyclobacillus</taxon>
    </lineage>
</organism>
<evidence type="ECO:0000313" key="7">
    <source>
        <dbReference type="EMBL" id="KPV43351.1"/>
    </source>
</evidence>
<dbReference type="GO" id="GO:0016987">
    <property type="term" value="F:sigma factor activity"/>
    <property type="evidence" value="ECO:0007669"/>
    <property type="project" value="UniProtKB-KW"/>
</dbReference>
<evidence type="ECO:0000256" key="3">
    <source>
        <dbReference type="ARBA" id="ARBA00023082"/>
    </source>
</evidence>
<evidence type="ECO:0000256" key="2">
    <source>
        <dbReference type="ARBA" id="ARBA00023015"/>
    </source>
</evidence>
<dbReference type="PANTHER" id="PTHR43133">
    <property type="entry name" value="RNA POLYMERASE ECF-TYPE SIGMA FACTO"/>
    <property type="match status" value="1"/>
</dbReference>
<evidence type="ECO:0000313" key="8">
    <source>
        <dbReference type="Proteomes" id="UP000050482"/>
    </source>
</evidence>
<dbReference type="InterPro" id="IPR013324">
    <property type="entry name" value="RNA_pol_sigma_r3/r4-like"/>
</dbReference>
<dbReference type="Gene3D" id="1.10.10.10">
    <property type="entry name" value="Winged helix-like DNA-binding domain superfamily/Winged helix DNA-binding domain"/>
    <property type="match status" value="1"/>
</dbReference>
<keyword evidence="4" id="KW-0804">Transcription</keyword>
<dbReference type="Pfam" id="PF08281">
    <property type="entry name" value="Sigma70_r4_2"/>
    <property type="match status" value="1"/>
</dbReference>
<dbReference type="STRING" id="471514.AN477_12955"/>
<dbReference type="OrthoDB" id="9794508at2"/>
<dbReference type="Gene3D" id="1.10.1740.10">
    <property type="match status" value="1"/>
</dbReference>
<dbReference type="Proteomes" id="UP000050482">
    <property type="component" value="Unassembled WGS sequence"/>
</dbReference>
<feature type="domain" description="RNA polymerase sigma factor 70 region 4 type 2" evidence="6">
    <location>
        <begin position="112"/>
        <end position="163"/>
    </location>
</feature>
<dbReference type="SUPFAM" id="SSF88946">
    <property type="entry name" value="Sigma2 domain of RNA polymerase sigma factors"/>
    <property type="match status" value="1"/>
</dbReference>
<evidence type="ECO:0000256" key="1">
    <source>
        <dbReference type="ARBA" id="ARBA00010641"/>
    </source>
</evidence>
<dbReference type="InterPro" id="IPR007627">
    <property type="entry name" value="RNA_pol_sigma70_r2"/>
</dbReference>
<accession>A0A0P9EJZ1</accession>
<dbReference type="GO" id="GO:0003677">
    <property type="term" value="F:DNA binding"/>
    <property type="evidence" value="ECO:0007669"/>
    <property type="project" value="InterPro"/>
</dbReference>
<protein>
    <recommendedName>
        <fullName evidence="9">RNA polymerase subunit sigma-24</fullName>
    </recommendedName>
</protein>
<dbReference type="InterPro" id="IPR013325">
    <property type="entry name" value="RNA_pol_sigma_r2"/>
</dbReference>
<dbReference type="CDD" id="cd06171">
    <property type="entry name" value="Sigma70_r4"/>
    <property type="match status" value="1"/>
</dbReference>
<dbReference type="InterPro" id="IPR039425">
    <property type="entry name" value="RNA_pol_sigma-70-like"/>
</dbReference>
<dbReference type="Pfam" id="PF04542">
    <property type="entry name" value="Sigma70_r2"/>
    <property type="match status" value="1"/>
</dbReference>
<comment type="caution">
    <text evidence="7">The sequence shown here is derived from an EMBL/GenBank/DDBJ whole genome shotgun (WGS) entry which is preliminary data.</text>
</comment>
<dbReference type="EMBL" id="LJCO01000052">
    <property type="protein sequence ID" value="KPV43351.1"/>
    <property type="molecule type" value="Genomic_DNA"/>
</dbReference>
<name>A0A0P9EJZ1_9BACL</name>
<reference evidence="7 8" key="1">
    <citation type="submission" date="2015-09" db="EMBL/GenBank/DDBJ databases">
        <title>Draft genome sequence of Alicyclobacillus ferrooxydans DSM 22381.</title>
        <authorList>
            <person name="Hemp J."/>
        </authorList>
    </citation>
    <scope>NUCLEOTIDE SEQUENCE [LARGE SCALE GENOMIC DNA]</scope>
    <source>
        <strain evidence="7 8">TC-34</strain>
    </source>
</reference>
<dbReference type="PANTHER" id="PTHR43133:SF60">
    <property type="entry name" value="RNA POLYMERASE SIGMA FACTOR SIGV"/>
    <property type="match status" value="1"/>
</dbReference>
<evidence type="ECO:0000256" key="4">
    <source>
        <dbReference type="ARBA" id="ARBA00023163"/>
    </source>
</evidence>
<feature type="domain" description="RNA polymerase sigma-70 region 2" evidence="5">
    <location>
        <begin position="16"/>
        <end position="78"/>
    </location>
</feature>
<keyword evidence="2" id="KW-0805">Transcription regulation</keyword>
<gene>
    <name evidence="7" type="ORF">AN477_12955</name>
</gene>